<sequence>MARGNVLYITVDQWRGDCLSAAGHPLVETPTLDALAARGVRFADHWANTAPCGPSRTTLHTGMYAQNHRSVLNGTPLDDRFTNVALEARRAGYVPTLFGYTDTSPDPRGLAADDPRLSTYEGVLPGFEVALNDPSETAGPLEWCRWLAGRGVDVPSDPWDLYRPDLSHPGAADHSEWWAPARFGPDDTETAFMVDRLLEWFSRREDDEPWFVHASFIRPHPPYRNPVGYHDRYRADDVPGFRGHRRREDEAASHPLAAAALDLPGVGAPVDERDRRQLRATYYGMMAEVDDQLGRLFAALDAQGLTDDTLVLLTSDHGDQMGDHWLIEKLGWWDESYHVPLLVIDPRPEADARRGAVVHAPTEHVDVLPTLCDWMGVEAPLQCDGRSLAPFVVGDPGPSGPEGWRTAVHWEWDFRNPWLHLAETAFSIPMEQCCLTVVRDGRWKYVQPAADPSVLPPLLFDLEADPDQVADLARDPGHDGVRADRAAELVRWRMRHDERTLTGHMVTPEGLVVHRDAHR</sequence>
<dbReference type="Pfam" id="PF00884">
    <property type="entry name" value="Sulfatase"/>
    <property type="match status" value="1"/>
</dbReference>
<accession>A0AAE9Y5Q9</accession>
<keyword evidence="5" id="KW-1185">Reference proteome</keyword>
<dbReference type="KEGG" id="ima:PO878_15910"/>
<dbReference type="PANTHER" id="PTHR45953">
    <property type="entry name" value="IDURONATE 2-SULFATASE"/>
    <property type="match status" value="1"/>
</dbReference>
<reference evidence="4" key="1">
    <citation type="submission" date="2023-01" db="EMBL/GenBank/DDBJ databases">
        <title>The diversity of Class Acidimicrobiia in South China Sea sediment environments and the proposal of Iamia marina sp. nov., a novel species of the genus Iamia.</title>
        <authorList>
            <person name="He Y."/>
            <person name="Tian X."/>
        </authorList>
    </citation>
    <scope>NUCLEOTIDE SEQUENCE</scope>
    <source>
        <strain evidence="4">DSM 19957</strain>
    </source>
</reference>
<dbReference type="Proteomes" id="UP001216390">
    <property type="component" value="Chromosome"/>
</dbReference>
<dbReference type="CDD" id="cd16028">
    <property type="entry name" value="PMH"/>
    <property type="match status" value="1"/>
</dbReference>
<dbReference type="SUPFAM" id="SSF53649">
    <property type="entry name" value="Alkaline phosphatase-like"/>
    <property type="match status" value="1"/>
</dbReference>
<evidence type="ECO:0000256" key="1">
    <source>
        <dbReference type="ARBA" id="ARBA00022723"/>
    </source>
</evidence>
<dbReference type="Gene3D" id="3.40.720.10">
    <property type="entry name" value="Alkaline Phosphatase, subunit A"/>
    <property type="match status" value="1"/>
</dbReference>
<dbReference type="GO" id="GO:0005737">
    <property type="term" value="C:cytoplasm"/>
    <property type="evidence" value="ECO:0007669"/>
    <property type="project" value="TreeGrafter"/>
</dbReference>
<evidence type="ECO:0000313" key="4">
    <source>
        <dbReference type="EMBL" id="WCO65986.1"/>
    </source>
</evidence>
<evidence type="ECO:0000313" key="5">
    <source>
        <dbReference type="Proteomes" id="UP001216390"/>
    </source>
</evidence>
<dbReference type="InterPro" id="IPR017850">
    <property type="entry name" value="Alkaline_phosphatase_core_sf"/>
</dbReference>
<dbReference type="GO" id="GO:0046872">
    <property type="term" value="F:metal ion binding"/>
    <property type="evidence" value="ECO:0007669"/>
    <property type="project" value="UniProtKB-KW"/>
</dbReference>
<name>A0AAE9Y5Q9_9ACTN</name>
<dbReference type="GO" id="GO:0008484">
    <property type="term" value="F:sulfuric ester hydrolase activity"/>
    <property type="evidence" value="ECO:0007669"/>
    <property type="project" value="TreeGrafter"/>
</dbReference>
<dbReference type="AlphaFoldDB" id="A0AAE9Y5Q9"/>
<protein>
    <submittedName>
        <fullName evidence="4">Alkaline phosphatase family protein</fullName>
    </submittedName>
</protein>
<proteinExistence type="predicted"/>
<feature type="domain" description="Sulfatase N-terminal" evidence="3">
    <location>
        <begin position="5"/>
        <end position="377"/>
    </location>
</feature>
<keyword evidence="2" id="KW-0378">Hydrolase</keyword>
<evidence type="ECO:0000256" key="2">
    <source>
        <dbReference type="ARBA" id="ARBA00022801"/>
    </source>
</evidence>
<keyword evidence="1" id="KW-0479">Metal-binding</keyword>
<dbReference type="EMBL" id="CP116942">
    <property type="protein sequence ID" value="WCO65986.1"/>
    <property type="molecule type" value="Genomic_DNA"/>
</dbReference>
<gene>
    <name evidence="4" type="ORF">PO878_15910</name>
</gene>
<dbReference type="PANTHER" id="PTHR45953:SF1">
    <property type="entry name" value="IDURONATE 2-SULFATASE"/>
    <property type="match status" value="1"/>
</dbReference>
<dbReference type="RefSeq" id="WP_272735512.1">
    <property type="nucleotide sequence ID" value="NZ_CP116942.1"/>
</dbReference>
<organism evidence="4 5">
    <name type="scientific">Iamia majanohamensis</name>
    <dbReference type="NCBI Taxonomy" id="467976"/>
    <lineage>
        <taxon>Bacteria</taxon>
        <taxon>Bacillati</taxon>
        <taxon>Actinomycetota</taxon>
        <taxon>Acidimicrobiia</taxon>
        <taxon>Acidimicrobiales</taxon>
        <taxon>Iamiaceae</taxon>
        <taxon>Iamia</taxon>
    </lineage>
</organism>
<evidence type="ECO:0000259" key="3">
    <source>
        <dbReference type="Pfam" id="PF00884"/>
    </source>
</evidence>
<dbReference type="InterPro" id="IPR000917">
    <property type="entry name" value="Sulfatase_N"/>
</dbReference>